<proteinExistence type="predicted"/>
<accession>A0ACC6TKX5</accession>
<name>A0ACC6TKX5_9MICC</name>
<reference evidence="1" key="1">
    <citation type="submission" date="2024-06" db="EMBL/GenBank/DDBJ databases">
        <title>Genomic Encyclopedia of Type Strains, Phase IV (KMG-IV): sequencing the most valuable type-strain genomes for metagenomic binning, comparative biology and taxonomic classification.</title>
        <authorList>
            <person name="Goeker M."/>
        </authorList>
    </citation>
    <scope>NUCLEOTIDE SEQUENCE</scope>
    <source>
        <strain evidence="1">SJCon</strain>
    </source>
</reference>
<keyword evidence="2" id="KW-1185">Reference proteome</keyword>
<comment type="caution">
    <text evidence="1">The sequence shown here is derived from an EMBL/GenBank/DDBJ whole genome shotgun (WGS) entry which is preliminary data.</text>
</comment>
<protein>
    <submittedName>
        <fullName evidence="1">AcrR family transcriptional regulator</fullName>
    </submittedName>
</protein>
<sequence>MTVEARPRRAAHRPSRRQEIIEAAIVVFARKGISASIAEVAHETSMSLASIYYHFQGKPELFTACVFEVSHRIMNATSSQEPSEKLLQTREAVNLVWTWAEHHREEARLLYVWAVAGPPEAKAVRHRFEEYYVRRARRRMRRVGGSTPLDFAVERLASRTYMSLAMGVAEAWVEEHPLGGTLDQHRIAAALAEVSVRLTGVP</sequence>
<dbReference type="Proteomes" id="UP001549207">
    <property type="component" value="Unassembled WGS sequence"/>
</dbReference>
<gene>
    <name evidence="1" type="ORF">ABIC98_004090</name>
</gene>
<evidence type="ECO:0000313" key="1">
    <source>
        <dbReference type="EMBL" id="MET3774414.1"/>
    </source>
</evidence>
<dbReference type="EMBL" id="JBEPNJ010000032">
    <property type="protein sequence ID" value="MET3774414.1"/>
    <property type="molecule type" value="Genomic_DNA"/>
</dbReference>
<evidence type="ECO:0000313" key="2">
    <source>
        <dbReference type="Proteomes" id="UP001549207"/>
    </source>
</evidence>
<organism evidence="1 2">
    <name type="scientific">Arthrobacter nitrophenolicus</name>
    <dbReference type="NCBI Taxonomy" id="683150"/>
    <lineage>
        <taxon>Bacteria</taxon>
        <taxon>Bacillati</taxon>
        <taxon>Actinomycetota</taxon>
        <taxon>Actinomycetes</taxon>
        <taxon>Micrococcales</taxon>
        <taxon>Micrococcaceae</taxon>
        <taxon>Arthrobacter</taxon>
    </lineage>
</organism>